<feature type="region of interest" description="Disordered" evidence="1">
    <location>
        <begin position="23"/>
        <end position="67"/>
    </location>
</feature>
<evidence type="ECO:0000313" key="4">
    <source>
        <dbReference type="EnsemblPlants" id="PNT74235"/>
    </source>
</evidence>
<dbReference type="AlphaFoldDB" id="I1GP01"/>
<evidence type="ECO:0000313" key="5">
    <source>
        <dbReference type="Proteomes" id="UP000008810"/>
    </source>
</evidence>
<keyword evidence="2" id="KW-0732">Signal</keyword>
<feature type="chain" id="PRO_5003641279" evidence="2">
    <location>
        <begin position="25"/>
        <end position="154"/>
    </location>
</feature>
<dbReference type="Proteomes" id="UP000008810">
    <property type="component" value="Chromosome 1"/>
</dbReference>
<dbReference type="InParanoid" id="I1GP01"/>
<proteinExistence type="predicted"/>
<organism evidence="3">
    <name type="scientific">Brachypodium distachyon</name>
    <name type="common">Purple false brome</name>
    <name type="synonym">Trachynia distachya</name>
    <dbReference type="NCBI Taxonomy" id="15368"/>
    <lineage>
        <taxon>Eukaryota</taxon>
        <taxon>Viridiplantae</taxon>
        <taxon>Streptophyta</taxon>
        <taxon>Embryophyta</taxon>
        <taxon>Tracheophyta</taxon>
        <taxon>Spermatophyta</taxon>
        <taxon>Magnoliopsida</taxon>
        <taxon>Liliopsida</taxon>
        <taxon>Poales</taxon>
        <taxon>Poaceae</taxon>
        <taxon>BOP clade</taxon>
        <taxon>Pooideae</taxon>
        <taxon>Stipodae</taxon>
        <taxon>Brachypodieae</taxon>
        <taxon>Brachypodium</taxon>
    </lineage>
</organism>
<evidence type="ECO:0000256" key="1">
    <source>
        <dbReference type="SAM" id="MobiDB-lite"/>
    </source>
</evidence>
<dbReference type="HOGENOM" id="CLU_1818462_0_0_1"/>
<dbReference type="Gramene" id="PNT74235">
    <property type="protein sequence ID" value="PNT74235"/>
    <property type="gene ID" value="BRADI_1g10725v3"/>
</dbReference>
<dbReference type="OrthoDB" id="622517at2759"/>
<evidence type="ECO:0000256" key="2">
    <source>
        <dbReference type="SAM" id="SignalP"/>
    </source>
</evidence>
<dbReference type="EnsemblPlants" id="PNT74235">
    <property type="protein sequence ID" value="PNT74235"/>
    <property type="gene ID" value="BRADI_1g10725v3"/>
</dbReference>
<dbReference type="OMA" id="NNMHITC"/>
<name>I1GP01_BRADI</name>
<sequence length="154" mass="15503">MARYARALLPLLLLACALVRSSHCSRSPPPGEPQKPGRVVVPSHSPVAHGGADDDEPRGGETATTGQVRLVEKEAAGANAGYGAAASSAFGNGGVGSEQRGAAALLVQQRAPLRRMMLSSSGRVQGGDAEDSAAAGASCRSNNAHITCAPPAPR</sequence>
<feature type="signal peptide" evidence="2">
    <location>
        <begin position="1"/>
        <end position="24"/>
    </location>
</feature>
<accession>I1GP01</accession>
<reference evidence="3" key="2">
    <citation type="submission" date="2017-06" db="EMBL/GenBank/DDBJ databases">
        <title>WGS assembly of Brachypodium distachyon.</title>
        <authorList>
            <consortium name="The International Brachypodium Initiative"/>
            <person name="Lucas S."/>
            <person name="Harmon-Smith M."/>
            <person name="Lail K."/>
            <person name="Tice H."/>
            <person name="Grimwood J."/>
            <person name="Bruce D."/>
            <person name="Barry K."/>
            <person name="Shu S."/>
            <person name="Lindquist E."/>
            <person name="Wang M."/>
            <person name="Pitluck S."/>
            <person name="Vogel J.P."/>
            <person name="Garvin D.F."/>
            <person name="Mockler T.C."/>
            <person name="Schmutz J."/>
            <person name="Rokhsar D."/>
            <person name="Bevan M.W."/>
        </authorList>
    </citation>
    <scope>NUCLEOTIDE SEQUENCE</scope>
    <source>
        <strain evidence="3">Bd21</strain>
    </source>
</reference>
<gene>
    <name evidence="3" type="ORF">BRADI_1g10725v3</name>
</gene>
<dbReference type="EMBL" id="CM000880">
    <property type="protein sequence ID" value="PNT74235.1"/>
    <property type="molecule type" value="Genomic_DNA"/>
</dbReference>
<feature type="region of interest" description="Disordered" evidence="1">
    <location>
        <begin position="119"/>
        <end position="154"/>
    </location>
</feature>
<evidence type="ECO:0000313" key="3">
    <source>
        <dbReference type="EMBL" id="PNT74235.1"/>
    </source>
</evidence>
<reference evidence="4" key="3">
    <citation type="submission" date="2018-08" db="UniProtKB">
        <authorList>
            <consortium name="EnsemblPlants"/>
        </authorList>
    </citation>
    <scope>IDENTIFICATION</scope>
    <source>
        <strain evidence="4">cv. Bd21</strain>
    </source>
</reference>
<reference evidence="3 4" key="1">
    <citation type="journal article" date="2010" name="Nature">
        <title>Genome sequencing and analysis of the model grass Brachypodium distachyon.</title>
        <authorList>
            <consortium name="International Brachypodium Initiative"/>
        </authorList>
    </citation>
    <scope>NUCLEOTIDE SEQUENCE [LARGE SCALE GENOMIC DNA]</scope>
    <source>
        <strain evidence="3 4">Bd21</strain>
    </source>
</reference>
<keyword evidence="5" id="KW-1185">Reference proteome</keyword>
<protein>
    <submittedName>
        <fullName evidence="3 4">Uncharacterized protein</fullName>
    </submittedName>
</protein>
<dbReference type="eggNOG" id="ENOG502R4T7">
    <property type="taxonomic scope" value="Eukaryota"/>
</dbReference>